<evidence type="ECO:0000313" key="1">
    <source>
        <dbReference type="EMBL" id="KKN58433.1"/>
    </source>
</evidence>
<comment type="caution">
    <text evidence="1">The sequence shown here is derived from an EMBL/GenBank/DDBJ whole genome shotgun (WGS) entry which is preliminary data.</text>
</comment>
<dbReference type="EMBL" id="LAZR01000763">
    <property type="protein sequence ID" value="KKN58433.1"/>
    <property type="molecule type" value="Genomic_DNA"/>
</dbReference>
<dbReference type="AlphaFoldDB" id="A0A0F9UXU7"/>
<reference evidence="1" key="1">
    <citation type="journal article" date="2015" name="Nature">
        <title>Complex archaea that bridge the gap between prokaryotes and eukaryotes.</title>
        <authorList>
            <person name="Spang A."/>
            <person name="Saw J.H."/>
            <person name="Jorgensen S.L."/>
            <person name="Zaremba-Niedzwiedzka K."/>
            <person name="Martijn J."/>
            <person name="Lind A.E."/>
            <person name="van Eijk R."/>
            <person name="Schleper C."/>
            <person name="Guy L."/>
            <person name="Ettema T.J."/>
        </authorList>
    </citation>
    <scope>NUCLEOTIDE SEQUENCE</scope>
</reference>
<sequence>MNAAWDWLPWQKRLNERTERVVCVAAGRRIGKKSWLWRWLENQAFNCDGLGRAYLAPTQFQSKIATDAYRTNLGTGIKTADWRHVGALYALAIYEPAYCDPVLMRILMKRARFVRMAGTPRGRDHFWSRWTHGHMSGNWYSERVSTWNAGLVSREEILGLCETLPPDLRKQEFEAVV</sequence>
<protein>
    <submittedName>
        <fullName evidence="1">Uncharacterized protein</fullName>
    </submittedName>
</protein>
<proteinExistence type="predicted"/>
<name>A0A0F9UXU7_9ZZZZ</name>
<organism evidence="1">
    <name type="scientific">marine sediment metagenome</name>
    <dbReference type="NCBI Taxonomy" id="412755"/>
    <lineage>
        <taxon>unclassified sequences</taxon>
        <taxon>metagenomes</taxon>
        <taxon>ecological metagenomes</taxon>
    </lineage>
</organism>
<gene>
    <name evidence="1" type="ORF">LCGC14_0552460</name>
</gene>
<accession>A0A0F9UXU7</accession>